<dbReference type="AlphaFoldDB" id="A0A4S4G210"/>
<proteinExistence type="predicted"/>
<reference evidence="1 2" key="1">
    <citation type="submission" date="2019-04" db="EMBL/GenBank/DDBJ databases">
        <title>Microbes associate with the intestines of laboratory mice.</title>
        <authorList>
            <person name="Navarre W."/>
            <person name="Wong E."/>
            <person name="Huang K.C."/>
            <person name="Tropini C."/>
            <person name="Ng K."/>
            <person name="Yu B."/>
        </authorList>
    </citation>
    <scope>NUCLEOTIDE SEQUENCE [LARGE SCALE GENOMIC DNA]</scope>
    <source>
        <strain evidence="1 2">NM80_B27</strain>
    </source>
</reference>
<dbReference type="EMBL" id="SSTJ01000010">
    <property type="protein sequence ID" value="THG36828.1"/>
    <property type="molecule type" value="Genomic_DNA"/>
</dbReference>
<comment type="caution">
    <text evidence="1">The sequence shown here is derived from an EMBL/GenBank/DDBJ whole genome shotgun (WGS) entry which is preliminary data.</text>
</comment>
<evidence type="ECO:0000313" key="2">
    <source>
        <dbReference type="Proteomes" id="UP000308978"/>
    </source>
</evidence>
<organism evidence="1 2">
    <name type="scientific">Adlercreutzia caecimuris</name>
    <dbReference type="NCBI Taxonomy" id="671266"/>
    <lineage>
        <taxon>Bacteria</taxon>
        <taxon>Bacillati</taxon>
        <taxon>Actinomycetota</taxon>
        <taxon>Coriobacteriia</taxon>
        <taxon>Eggerthellales</taxon>
        <taxon>Eggerthellaceae</taxon>
        <taxon>Adlercreutzia</taxon>
    </lineage>
</organism>
<gene>
    <name evidence="1" type="ORF">E5986_07975</name>
</gene>
<dbReference type="Proteomes" id="UP000308978">
    <property type="component" value="Unassembled WGS sequence"/>
</dbReference>
<name>A0A4S4G210_9ACTN</name>
<dbReference type="RefSeq" id="WP_136434875.1">
    <property type="nucleotide sequence ID" value="NZ_SSTJ01000010.1"/>
</dbReference>
<accession>A0A4S4G210</accession>
<protein>
    <submittedName>
        <fullName evidence="1">Uncharacterized protein</fullName>
    </submittedName>
</protein>
<sequence length="101" mass="11010">MVNLVFAAFGQRLVYRRGPSPVIAGNGTVCRFDLSDGYGGCDVYAEFAAGSARCAVRLDCSRCCDLPPEVAVSGRFSVRLVARRGASIFRTNYEHVTQEVR</sequence>
<evidence type="ECO:0000313" key="1">
    <source>
        <dbReference type="EMBL" id="THG36828.1"/>
    </source>
</evidence>